<dbReference type="Proteomes" id="UP001347796">
    <property type="component" value="Unassembled WGS sequence"/>
</dbReference>
<dbReference type="AlphaFoldDB" id="A0AAN8QD24"/>
<sequence length="159" mass="18576">MFPLKLIPRCISQFPSILYQPSSKIHSLTASVYRLPNTFSSHQLIKPVDPIQSSTDSLLKPSHGKEVFGCPSCNVQQVRNGQRQHYSYSAWKRINKFGIERLLSTKNGRTVLWRRFLKGKHNYAAFEQLLPEEFNGRILPKHQKHLQNVKYKEKIRYIP</sequence>
<dbReference type="EMBL" id="JAZGQO010000003">
    <property type="protein sequence ID" value="KAK6188832.1"/>
    <property type="molecule type" value="Genomic_DNA"/>
</dbReference>
<reference evidence="1 2" key="1">
    <citation type="submission" date="2024-01" db="EMBL/GenBank/DDBJ databases">
        <title>The genome of the rayed Mediterranean limpet Patella caerulea (Linnaeus, 1758).</title>
        <authorList>
            <person name="Anh-Thu Weber A."/>
            <person name="Halstead-Nussloch G."/>
        </authorList>
    </citation>
    <scope>NUCLEOTIDE SEQUENCE [LARGE SCALE GENOMIC DNA]</scope>
    <source>
        <strain evidence="1">AATW-2023a</strain>
        <tissue evidence="1">Whole specimen</tissue>
    </source>
</reference>
<protein>
    <submittedName>
        <fullName evidence="1">Uncharacterized protein</fullName>
    </submittedName>
</protein>
<evidence type="ECO:0000313" key="2">
    <source>
        <dbReference type="Proteomes" id="UP001347796"/>
    </source>
</evidence>
<gene>
    <name evidence="1" type="ORF">SNE40_004930</name>
</gene>
<keyword evidence="2" id="KW-1185">Reference proteome</keyword>
<organism evidence="1 2">
    <name type="scientific">Patella caerulea</name>
    <name type="common">Rayed Mediterranean limpet</name>
    <dbReference type="NCBI Taxonomy" id="87958"/>
    <lineage>
        <taxon>Eukaryota</taxon>
        <taxon>Metazoa</taxon>
        <taxon>Spiralia</taxon>
        <taxon>Lophotrochozoa</taxon>
        <taxon>Mollusca</taxon>
        <taxon>Gastropoda</taxon>
        <taxon>Patellogastropoda</taxon>
        <taxon>Patelloidea</taxon>
        <taxon>Patellidae</taxon>
        <taxon>Patella</taxon>
    </lineage>
</organism>
<name>A0AAN8QD24_PATCE</name>
<accession>A0AAN8QD24</accession>
<dbReference type="Gene3D" id="1.10.287.3980">
    <property type="match status" value="1"/>
</dbReference>
<evidence type="ECO:0000313" key="1">
    <source>
        <dbReference type="EMBL" id="KAK6188832.1"/>
    </source>
</evidence>
<proteinExistence type="predicted"/>
<comment type="caution">
    <text evidence="1">The sequence shown here is derived from an EMBL/GenBank/DDBJ whole genome shotgun (WGS) entry which is preliminary data.</text>
</comment>